<evidence type="ECO:0000256" key="1">
    <source>
        <dbReference type="SAM" id="SignalP"/>
    </source>
</evidence>
<feature type="signal peptide" evidence="1">
    <location>
        <begin position="1"/>
        <end position="20"/>
    </location>
</feature>
<feature type="domain" description="DUF7371" evidence="2">
    <location>
        <begin position="610"/>
        <end position="793"/>
    </location>
</feature>
<name>A0A4R8T6K5_9PEZI</name>
<dbReference type="EMBL" id="QAPF01000276">
    <property type="protein sequence ID" value="TEA12158.1"/>
    <property type="molecule type" value="Genomic_DNA"/>
</dbReference>
<keyword evidence="4" id="KW-1185">Reference proteome</keyword>
<evidence type="ECO:0000313" key="4">
    <source>
        <dbReference type="Proteomes" id="UP000295604"/>
    </source>
</evidence>
<dbReference type="Pfam" id="PF24086">
    <property type="entry name" value="DUF7371"/>
    <property type="match status" value="1"/>
</dbReference>
<comment type="caution">
    <text evidence="3">The sequence shown here is derived from an EMBL/GenBank/DDBJ whole genome shotgun (WGS) entry which is preliminary data.</text>
</comment>
<keyword evidence="1" id="KW-0732">Signal</keyword>
<evidence type="ECO:0000259" key="2">
    <source>
        <dbReference type="Pfam" id="PF24086"/>
    </source>
</evidence>
<protein>
    <recommendedName>
        <fullName evidence="2">DUF7371 domain-containing protein</fullName>
    </recommendedName>
</protein>
<feature type="chain" id="PRO_5020887775" description="DUF7371 domain-containing protein" evidence="1">
    <location>
        <begin position="21"/>
        <end position="836"/>
    </location>
</feature>
<gene>
    <name evidence="3" type="ORF">C8034_v006408</name>
</gene>
<sequence length="836" mass="83263">MRMPTFAGLMALGLASIAMAEPVAAGPGVDVTHYTCPPAVTSTIFVTVAPIIDPSPSVVVQTLTASVWPPSEPQVNPVPPSVVIQTLTASVWPPFGPQVTPVVPSVVVQTLTASVWPPSEPQATPVNPSLPAVVTVTVNSYQPPAGGSQYTGPKPWESFPATVSVYTVYTVAQPTGAAGTPAVSNVPGQLPSGNQPNSPGFPFTAGQSPPTIPWTPTTTSCTTITLGPGTGSGGGDHNGVSVITTTFYRTNPLVPGQATPSVDTIVASFTITFPQASATAPSAGSGNIGTVLIPTLVPGSDGSLSYSIRTVVGPTAPAPVPTQAAATTTIYAPAVTPAQPQSPSIVTVFIPIPPAVTSPVGVPPAAGVPSAGVPSAGIPSAGIPPAGVPPAGVPPAGVPSAGAPPAIPGGYDDLTPGSGAAGVPSLATAAEITTTLTFATTRTSTLLNVVSGSTTTYTFPYESLVTAVATLVSSAGVSVATQAGGAAGGESVLTGAGGVGGALSVVTGAGGVGAGGSVITGAGGISVAASLVTNAGEIGAGATVITAAGGLGAAATVVTGAGGVGAATVLSSWLASTQPSIVPRQLSEPALNATGVISASTPMCTGTTDVGILNLDFDDEELSLGPLYSPYQRFWFSKGFLVGPPPSMPFLPSSGGRLLEYVPPLSSNTTAFSTDTAQIGMGKLAAIPCFQFDFHSISLGCEARPGQLCEFTFTGYQWSPNGETQSARETAWIPSCFDVSKGNCTLTSFTATGFTSLSSILVTLHVDGRPGVWWADDLQVAWSKNDCQSAACRQDPAMSDLAGFSGMDVATADDPAHFWTATGIRVLKPSRIHKKK</sequence>
<dbReference type="InterPro" id="IPR055795">
    <property type="entry name" value="DUF7371"/>
</dbReference>
<reference evidence="3 4" key="1">
    <citation type="submission" date="2018-11" db="EMBL/GenBank/DDBJ databases">
        <title>Genome sequence and assembly of Colletotrichum sidae.</title>
        <authorList>
            <person name="Gan P."/>
            <person name="Shirasu K."/>
        </authorList>
    </citation>
    <scope>NUCLEOTIDE SEQUENCE [LARGE SCALE GENOMIC DNA]</scope>
    <source>
        <strain evidence="3 4">CBS 518.97</strain>
    </source>
</reference>
<dbReference type="Proteomes" id="UP000295604">
    <property type="component" value="Unassembled WGS sequence"/>
</dbReference>
<evidence type="ECO:0000313" key="3">
    <source>
        <dbReference type="EMBL" id="TEA12158.1"/>
    </source>
</evidence>
<proteinExistence type="predicted"/>
<dbReference type="AlphaFoldDB" id="A0A4R8T6K5"/>
<organism evidence="3 4">
    <name type="scientific">Colletotrichum sidae</name>
    <dbReference type="NCBI Taxonomy" id="1347389"/>
    <lineage>
        <taxon>Eukaryota</taxon>
        <taxon>Fungi</taxon>
        <taxon>Dikarya</taxon>
        <taxon>Ascomycota</taxon>
        <taxon>Pezizomycotina</taxon>
        <taxon>Sordariomycetes</taxon>
        <taxon>Hypocreomycetidae</taxon>
        <taxon>Glomerellales</taxon>
        <taxon>Glomerellaceae</taxon>
        <taxon>Colletotrichum</taxon>
        <taxon>Colletotrichum orbiculare species complex</taxon>
    </lineage>
</organism>
<accession>A0A4R8T6K5</accession>